<dbReference type="Pfam" id="PF12716">
    <property type="entry name" value="Apq12"/>
    <property type="match status" value="1"/>
</dbReference>
<name>A0A8T9CHQ6_9HELO</name>
<comment type="caution">
    <text evidence="2">The sequence shown here is derived from an EMBL/GenBank/DDBJ whole genome shotgun (WGS) entry which is preliminary data.</text>
</comment>
<dbReference type="InterPro" id="IPR024316">
    <property type="entry name" value="APQ12"/>
</dbReference>
<dbReference type="OrthoDB" id="3559694at2759"/>
<reference evidence="2 3" key="1">
    <citation type="submission" date="2018-05" db="EMBL/GenBank/DDBJ databases">
        <title>Genome sequencing and assembly of the regulated plant pathogen Lachnellula willkommii and related sister species for the development of diagnostic species identification markers.</title>
        <authorList>
            <person name="Giroux E."/>
            <person name="Bilodeau G."/>
        </authorList>
    </citation>
    <scope>NUCLEOTIDE SEQUENCE [LARGE SCALE GENOMIC DNA]</scope>
    <source>
        <strain evidence="2 3">CBS 268.59</strain>
    </source>
</reference>
<keyword evidence="1" id="KW-0472">Membrane</keyword>
<keyword evidence="1" id="KW-1133">Transmembrane helix</keyword>
<evidence type="ECO:0000256" key="1">
    <source>
        <dbReference type="SAM" id="Phobius"/>
    </source>
</evidence>
<dbReference type="EMBL" id="QGMK01000011">
    <property type="protein sequence ID" value="TVY85365.1"/>
    <property type="molecule type" value="Genomic_DNA"/>
</dbReference>
<proteinExistence type="predicted"/>
<evidence type="ECO:0000313" key="2">
    <source>
        <dbReference type="EMBL" id="TVY85365.1"/>
    </source>
</evidence>
<protein>
    <submittedName>
        <fullName evidence="2">Uncharacterized protein</fullName>
    </submittedName>
</protein>
<keyword evidence="3" id="KW-1185">Reference proteome</keyword>
<gene>
    <name evidence="2" type="ORF">LSUE1_G000293</name>
</gene>
<organism evidence="2 3">
    <name type="scientific">Lachnellula suecica</name>
    <dbReference type="NCBI Taxonomy" id="602035"/>
    <lineage>
        <taxon>Eukaryota</taxon>
        <taxon>Fungi</taxon>
        <taxon>Dikarya</taxon>
        <taxon>Ascomycota</taxon>
        <taxon>Pezizomycotina</taxon>
        <taxon>Leotiomycetes</taxon>
        <taxon>Helotiales</taxon>
        <taxon>Lachnaceae</taxon>
        <taxon>Lachnellula</taxon>
    </lineage>
</organism>
<feature type="transmembrane region" description="Helical" evidence="1">
    <location>
        <begin position="90"/>
        <end position="112"/>
    </location>
</feature>
<feature type="transmembrane region" description="Helical" evidence="1">
    <location>
        <begin position="63"/>
        <end position="84"/>
    </location>
</feature>
<sequence>MEVLQDMSLPKPDVGVQAFHLYNEADPYLRPILSSLNALYAQLYPALLPLLNRAAVFTHDSPALVTVGILLLFLLISVQILAFVKRMLMWWFRMVVRVVFYGLLAVLVAVVWQRGLGRTVEDLVQWGGHLGEVWWREYRRWEGYQNQAAASQMKGTKAGSGWR</sequence>
<dbReference type="AlphaFoldDB" id="A0A8T9CHQ6"/>
<dbReference type="Proteomes" id="UP000469558">
    <property type="component" value="Unassembled WGS sequence"/>
</dbReference>
<keyword evidence="1" id="KW-0812">Transmembrane</keyword>
<evidence type="ECO:0000313" key="3">
    <source>
        <dbReference type="Proteomes" id="UP000469558"/>
    </source>
</evidence>
<accession>A0A8T9CHQ6</accession>